<dbReference type="GO" id="GO:0005886">
    <property type="term" value="C:plasma membrane"/>
    <property type="evidence" value="ECO:0007669"/>
    <property type="project" value="UniProtKB-SubCell"/>
</dbReference>
<evidence type="ECO:0000256" key="2">
    <source>
        <dbReference type="ARBA" id="ARBA00022475"/>
    </source>
</evidence>
<dbReference type="InterPro" id="IPR023214">
    <property type="entry name" value="HAD_sf"/>
</dbReference>
<comment type="subcellular location">
    <subcellularLocation>
        <location evidence="1">Cell membrane</location>
        <topology evidence="1">Multi-pass membrane protein</topology>
    </subcellularLocation>
</comment>
<sequence>MSSPVSSGCMAIRWTFLTYLRDKPNWLTRWRSRTMFGRVRSEQKRVAVRALPSPGHTIVMANEGFNDVLTLKDADIGVKMGAGSSVSCTVAQMVLLDNIFAKLLYVVC</sequence>
<dbReference type="InterPro" id="IPR050510">
    <property type="entry name" value="Cation_transp_ATPase_P-type"/>
</dbReference>
<reference evidence="3" key="2">
    <citation type="submission" date="1995-04" db="EMBL/GenBank/DDBJ databases">
        <authorList>
            <person name="Smith D.R."/>
        </authorList>
    </citation>
    <scope>NUCLEOTIDE SEQUENCE</scope>
</reference>
<proteinExistence type="predicted"/>
<name>Q50124_MYCLR</name>
<protein>
    <submittedName>
        <fullName evidence="3">TraX</fullName>
    </submittedName>
</protein>
<dbReference type="GO" id="GO:1902600">
    <property type="term" value="P:proton transmembrane transport"/>
    <property type="evidence" value="ECO:0007669"/>
    <property type="project" value="TreeGrafter"/>
</dbReference>
<evidence type="ECO:0000256" key="1">
    <source>
        <dbReference type="ARBA" id="ARBA00004651"/>
    </source>
</evidence>
<dbReference type="SUPFAM" id="SSF56784">
    <property type="entry name" value="HAD-like"/>
    <property type="match status" value="1"/>
</dbReference>
<reference evidence="3" key="1">
    <citation type="submission" date="1994-09" db="EMBL/GenBank/DDBJ databases">
        <authorList>
            <person name="Robison K."/>
        </authorList>
    </citation>
    <scope>NUCLEOTIDE SEQUENCE</scope>
</reference>
<keyword evidence="2" id="KW-1003">Cell membrane</keyword>
<keyword evidence="2" id="KW-0472">Membrane</keyword>
<organism evidence="3">
    <name type="scientific">Mycobacterium leprae</name>
    <dbReference type="NCBI Taxonomy" id="1769"/>
    <lineage>
        <taxon>Bacteria</taxon>
        <taxon>Bacillati</taxon>
        <taxon>Actinomycetota</taxon>
        <taxon>Actinomycetes</taxon>
        <taxon>Mycobacteriales</taxon>
        <taxon>Mycobacteriaceae</taxon>
        <taxon>Mycobacterium</taxon>
    </lineage>
</organism>
<dbReference type="InterPro" id="IPR036412">
    <property type="entry name" value="HAD-like_sf"/>
</dbReference>
<dbReference type="GO" id="GO:0019829">
    <property type="term" value="F:ATPase-coupled monoatomic cation transmembrane transporter activity"/>
    <property type="evidence" value="ECO:0007669"/>
    <property type="project" value="TreeGrafter"/>
</dbReference>
<dbReference type="PANTHER" id="PTHR43294">
    <property type="entry name" value="SODIUM/POTASSIUM-TRANSPORTING ATPASE SUBUNIT ALPHA"/>
    <property type="match status" value="1"/>
</dbReference>
<evidence type="ECO:0000313" key="3">
    <source>
        <dbReference type="EMBL" id="AAA63083.1"/>
    </source>
</evidence>
<dbReference type="Gene3D" id="3.40.50.1000">
    <property type="entry name" value="HAD superfamily/HAD-like"/>
    <property type="match status" value="1"/>
</dbReference>
<dbReference type="PANTHER" id="PTHR43294:SF21">
    <property type="entry name" value="CATION TRANSPORTING ATPASE"/>
    <property type="match status" value="1"/>
</dbReference>
<accession>Q50124</accession>
<dbReference type="EMBL" id="U15184">
    <property type="protein sequence ID" value="AAA63083.1"/>
    <property type="molecule type" value="Genomic_DNA"/>
</dbReference>
<dbReference type="AlphaFoldDB" id="Q50124"/>